<dbReference type="Proteomes" id="UP000604046">
    <property type="component" value="Unassembled WGS sequence"/>
</dbReference>
<dbReference type="AlphaFoldDB" id="A0A812R559"/>
<protein>
    <submittedName>
        <fullName evidence="5">AarA protein</fullName>
    </submittedName>
</protein>
<keyword evidence="3" id="KW-0472">Membrane</keyword>
<dbReference type="EMBL" id="CAJNDS010002299">
    <property type="protein sequence ID" value="CAE7419065.1"/>
    <property type="molecule type" value="Genomic_DNA"/>
</dbReference>
<keyword evidence="3" id="KW-0812">Transmembrane</keyword>
<dbReference type="OrthoDB" id="412677at2759"/>
<feature type="transmembrane region" description="Helical" evidence="3">
    <location>
        <begin position="20"/>
        <end position="43"/>
    </location>
</feature>
<feature type="domain" description="Apple" evidence="4">
    <location>
        <begin position="377"/>
        <end position="419"/>
    </location>
</feature>
<keyword evidence="3" id="KW-1133">Transmembrane helix</keyword>
<dbReference type="InterPro" id="IPR000177">
    <property type="entry name" value="Apple"/>
</dbReference>
<keyword evidence="2" id="KW-1015">Disulfide bond</keyword>
<comment type="caution">
    <text evidence="5">The sequence shown here is derived from an EMBL/GenBank/DDBJ whole genome shotgun (WGS) entry which is preliminary data.</text>
</comment>
<evidence type="ECO:0000313" key="5">
    <source>
        <dbReference type="EMBL" id="CAE7419065.1"/>
    </source>
</evidence>
<dbReference type="InterPro" id="IPR003609">
    <property type="entry name" value="Pan_app"/>
</dbReference>
<name>A0A812R559_9DINO</name>
<organism evidence="5 6">
    <name type="scientific">Symbiodinium natans</name>
    <dbReference type="NCBI Taxonomy" id="878477"/>
    <lineage>
        <taxon>Eukaryota</taxon>
        <taxon>Sar</taxon>
        <taxon>Alveolata</taxon>
        <taxon>Dinophyceae</taxon>
        <taxon>Suessiales</taxon>
        <taxon>Symbiodiniaceae</taxon>
        <taxon>Symbiodinium</taxon>
    </lineage>
</organism>
<evidence type="ECO:0000313" key="6">
    <source>
        <dbReference type="Proteomes" id="UP000604046"/>
    </source>
</evidence>
<evidence type="ECO:0000256" key="2">
    <source>
        <dbReference type="ARBA" id="ARBA00023157"/>
    </source>
</evidence>
<evidence type="ECO:0000256" key="1">
    <source>
        <dbReference type="ARBA" id="ARBA00022737"/>
    </source>
</evidence>
<dbReference type="Gene3D" id="3.50.4.10">
    <property type="entry name" value="Hepatocyte Growth Factor"/>
    <property type="match status" value="1"/>
</dbReference>
<dbReference type="GO" id="GO:0006508">
    <property type="term" value="P:proteolysis"/>
    <property type="evidence" value="ECO:0007669"/>
    <property type="project" value="InterPro"/>
</dbReference>
<proteinExistence type="predicted"/>
<gene>
    <name evidence="5" type="primary">aarA</name>
    <name evidence="5" type="ORF">SNAT2548_LOCUS22791</name>
</gene>
<reference evidence="5" key="1">
    <citation type="submission" date="2021-02" db="EMBL/GenBank/DDBJ databases">
        <authorList>
            <person name="Dougan E. K."/>
            <person name="Rhodes N."/>
            <person name="Thang M."/>
            <person name="Chan C."/>
        </authorList>
    </citation>
    <scope>NUCLEOTIDE SEQUENCE</scope>
</reference>
<evidence type="ECO:0000256" key="3">
    <source>
        <dbReference type="SAM" id="Phobius"/>
    </source>
</evidence>
<dbReference type="CDD" id="cd01100">
    <property type="entry name" value="APPLE_Factor_XI_like"/>
    <property type="match status" value="1"/>
</dbReference>
<dbReference type="Pfam" id="PF14295">
    <property type="entry name" value="PAN_4"/>
    <property type="match status" value="1"/>
</dbReference>
<keyword evidence="6" id="KW-1185">Reference proteome</keyword>
<evidence type="ECO:0000259" key="4">
    <source>
        <dbReference type="Pfam" id="PF14295"/>
    </source>
</evidence>
<sequence>MPPRRAPVALNVPIISSKDFCWICVCFLGTVLVLQICVLVSLLGRLAEVRHAGDLQTSVKVSDALDSAELSTSEPNREPFPETAGGVTMDFMAVASAVGSDQDAMTLFVQSYQRATQSQLVLLVEPMVQESDLQNKGLDMTRVKLERVLPLPGLWSTLSREDTHLFFIHQYLQQMPGHVKILQLSDVDDIVFQADPFAWASEQEPGLHLFLDEPGVVVNSGKMWKILEFCYGTQAVYLHAKPRVPAGYMIGSSADVQQFVADLMDEVASKTACHKPGVVNAFANHMAHAAHPGVSLHLHDNRRGPVWSGFHVAANSFESDAENHVINEDGYQYAVLRGYHAHDTLWSNIGRSFEKLSPSQDAEVPDTCAAFFVEACDMPGHDLTHSPKETEAGCCAACTANVACGAFTFSPSRKHCWLKKPFSRKTTNPASDMRCGVRAGDALRGLPPTGVV</sequence>
<accession>A0A812R559</accession>
<dbReference type="GO" id="GO:0005576">
    <property type="term" value="C:extracellular region"/>
    <property type="evidence" value="ECO:0007669"/>
    <property type="project" value="InterPro"/>
</dbReference>
<keyword evidence="1" id="KW-0677">Repeat</keyword>